<dbReference type="EMBL" id="LJZV01000024">
    <property type="protein sequence ID" value="KZD89389.1"/>
    <property type="molecule type" value="Genomic_DNA"/>
</dbReference>
<gene>
    <name evidence="2" type="ORF">B4122_3775</name>
    <name evidence="1" type="ORF">SC09_Contig17orf00379</name>
</gene>
<comment type="caution">
    <text evidence="1">The sequence shown here is derived from an EMBL/GenBank/DDBJ whole genome shotgun (WGS) entry which is preliminary data.</text>
</comment>
<dbReference type="Proteomes" id="UP000076442">
    <property type="component" value="Unassembled WGS sequence"/>
</dbReference>
<dbReference type="Proteomes" id="UP000032247">
    <property type="component" value="Unassembled WGS sequence"/>
</dbReference>
<protein>
    <submittedName>
        <fullName evidence="1">Uncharacterized protein</fullName>
    </submittedName>
</protein>
<accession>A0A0C3LC44</accession>
<dbReference type="EMBL" id="JXBC01000001">
    <property type="protein sequence ID" value="KIU13195.1"/>
    <property type="molecule type" value="Genomic_DNA"/>
</dbReference>
<dbReference type="AlphaFoldDB" id="A0A0C3LC44"/>
<name>A0A0C3LC44_BACIU</name>
<evidence type="ECO:0000313" key="4">
    <source>
        <dbReference type="Proteomes" id="UP000076442"/>
    </source>
</evidence>
<sequence length="38" mass="4572">MSFVHPSLKDLLRTKAFRVYFPSFLKKMQDSQERNRGL</sequence>
<evidence type="ECO:0000313" key="3">
    <source>
        <dbReference type="Proteomes" id="UP000032247"/>
    </source>
</evidence>
<organism evidence="1 3">
    <name type="scientific">Bacillus subtilis</name>
    <dbReference type="NCBI Taxonomy" id="1423"/>
    <lineage>
        <taxon>Bacteria</taxon>
        <taxon>Bacillati</taxon>
        <taxon>Bacillota</taxon>
        <taxon>Bacilli</taxon>
        <taxon>Bacillales</taxon>
        <taxon>Bacillaceae</taxon>
        <taxon>Bacillus</taxon>
    </lineage>
</organism>
<reference evidence="2 4" key="2">
    <citation type="submission" date="2015-09" db="EMBL/GenBank/DDBJ databases">
        <title>Spore heat resistance.</title>
        <authorList>
            <person name="Boekhorst J."/>
            <person name="Berendsen E.M."/>
            <person name="Wells-Bennik M.H."/>
            <person name="Kuipers O.P."/>
        </authorList>
    </citation>
    <scope>NUCLEOTIDE SEQUENCE [LARGE SCALE GENOMIC DNA]</scope>
    <source>
        <strain evidence="2 4">B4122</strain>
    </source>
</reference>
<proteinExistence type="predicted"/>
<evidence type="ECO:0000313" key="2">
    <source>
        <dbReference type="EMBL" id="KZD89389.1"/>
    </source>
</evidence>
<evidence type="ECO:0000313" key="1">
    <source>
        <dbReference type="EMBL" id="KIU13195.1"/>
    </source>
</evidence>
<reference evidence="1 3" key="1">
    <citation type="submission" date="2014-12" db="EMBL/GenBank/DDBJ databases">
        <title>Comparative genome analysis of Bacillus coagulans HM-08, Clostridium butyricum HM-68, Bacillus subtilis HM-66 and Bacillus licheniformis BL-09.</title>
        <authorList>
            <person name="Zhang H."/>
        </authorList>
    </citation>
    <scope>NUCLEOTIDE SEQUENCE [LARGE SCALE GENOMIC DNA]</scope>
    <source>
        <strain evidence="1 3">HM-66</strain>
    </source>
</reference>